<sequence length="416" mass="47496">MAEMIRHTNIDRISNLPWDVLDTILVHIPLKEAVRTSILSSKWRYKWTGLSRFNIDDKCFPSYLSDKVLRWKVILKIIHQVQSNHGGPVEKFRLAAYCMPNHCDLDQWIWFLTDKGIKELILKEFDSIKRFKLPSEVFSCPQLSCLELYGCTIMLSPTFRGLNSLISLNLSHIYISSDTLESLIVNCPVLERLTLINIDHSTVFKISNLNLKYLKIDSKFEDICLKNVPLLSTVDICLRVKPRHSDQGKACNLVRVIGCLHGINKLILSSNFLEFLAYNDVPERLPAMLNHLLTLDLRDARLDSSKVVKVLLSILCSSPSLEELIISVSPLCGFSFLDFQRAECLVDLYFNNLKVVKIRGLLSTNHECEFIKFILAHSPVLETITIVTYVGEIIPNSVLLQFEPASEHVKVISLRS</sequence>
<dbReference type="KEGG" id="qlo:115975873"/>
<dbReference type="Pfam" id="PF00646">
    <property type="entry name" value="F-box"/>
    <property type="match status" value="1"/>
</dbReference>
<accession>A0A7N2KXB5</accession>
<dbReference type="InterPro" id="IPR036047">
    <property type="entry name" value="F-box-like_dom_sf"/>
</dbReference>
<evidence type="ECO:0000259" key="1">
    <source>
        <dbReference type="Pfam" id="PF00646"/>
    </source>
</evidence>
<dbReference type="SUPFAM" id="SSF52047">
    <property type="entry name" value="RNI-like"/>
    <property type="match status" value="1"/>
</dbReference>
<evidence type="ECO:0000259" key="2">
    <source>
        <dbReference type="Pfam" id="PF08387"/>
    </source>
</evidence>
<dbReference type="SUPFAM" id="SSF81383">
    <property type="entry name" value="F-box domain"/>
    <property type="match status" value="1"/>
</dbReference>
<dbReference type="InParanoid" id="A0A7N2KXB5"/>
<feature type="domain" description="FBD" evidence="2">
    <location>
        <begin position="352"/>
        <end position="386"/>
    </location>
</feature>
<dbReference type="RefSeq" id="XP_030952772.1">
    <property type="nucleotide sequence ID" value="XM_031096912.1"/>
</dbReference>
<keyword evidence="5" id="KW-1185">Reference proteome</keyword>
<dbReference type="RefSeq" id="XP_030952771.1">
    <property type="nucleotide sequence ID" value="XM_031096911.1"/>
</dbReference>
<dbReference type="AlphaFoldDB" id="A0A7N2KXB5"/>
<protein>
    <recommendedName>
        <fullName evidence="6">F-box/FBD/LRR-repeat protein</fullName>
    </recommendedName>
</protein>
<feature type="domain" description="F-box/LRR-repeat protein 15/At3g58940/PEG3-like LRR" evidence="3">
    <location>
        <begin position="105"/>
        <end position="326"/>
    </location>
</feature>
<dbReference type="GeneID" id="115975873"/>
<feature type="domain" description="F-box" evidence="1">
    <location>
        <begin position="13"/>
        <end position="51"/>
    </location>
</feature>
<dbReference type="InterPro" id="IPR006566">
    <property type="entry name" value="FBD"/>
</dbReference>
<proteinExistence type="predicted"/>
<dbReference type="RefSeq" id="XP_030952773.1">
    <property type="nucleotide sequence ID" value="XM_031096913.1"/>
</dbReference>
<dbReference type="OrthoDB" id="629734at2759"/>
<dbReference type="Pfam" id="PF08387">
    <property type="entry name" value="FBD"/>
    <property type="match status" value="1"/>
</dbReference>
<evidence type="ECO:0000259" key="3">
    <source>
        <dbReference type="Pfam" id="PF24758"/>
    </source>
</evidence>
<reference evidence="5" key="1">
    <citation type="journal article" date="2016" name="G3 (Bethesda)">
        <title>First Draft Assembly and Annotation of the Genome of a California Endemic Oak Quercus lobata Nee (Fagaceae).</title>
        <authorList>
            <person name="Sork V.L."/>
            <person name="Fitz-Gibbon S.T."/>
            <person name="Puiu D."/>
            <person name="Crepeau M."/>
            <person name="Gugger P.F."/>
            <person name="Sherman R."/>
            <person name="Stevens K."/>
            <person name="Langley C.H."/>
            <person name="Pellegrini M."/>
            <person name="Salzberg S.L."/>
        </authorList>
    </citation>
    <scope>NUCLEOTIDE SEQUENCE [LARGE SCALE GENOMIC DNA]</scope>
    <source>
        <strain evidence="5">cv. SW786</strain>
    </source>
</reference>
<dbReference type="InterPro" id="IPR032675">
    <property type="entry name" value="LRR_dom_sf"/>
</dbReference>
<dbReference type="Pfam" id="PF24758">
    <property type="entry name" value="LRR_At5g56370"/>
    <property type="match status" value="1"/>
</dbReference>
<dbReference type="EnsemblPlants" id="QL02p054384:mrna">
    <property type="protein sequence ID" value="QL02p054384:mrna"/>
    <property type="gene ID" value="QL02p054384"/>
</dbReference>
<dbReference type="Gene3D" id="3.80.10.10">
    <property type="entry name" value="Ribonuclease Inhibitor"/>
    <property type="match status" value="1"/>
</dbReference>
<dbReference type="PANTHER" id="PTHR31639:SF278">
    <property type="entry name" value="F-BOX DOMAIN-CONTAINING PROTEIN"/>
    <property type="match status" value="1"/>
</dbReference>
<dbReference type="OMA" id="DDICLEH"/>
<dbReference type="PANTHER" id="PTHR31639">
    <property type="entry name" value="F-BOX PROTEIN-LIKE"/>
    <property type="match status" value="1"/>
</dbReference>
<reference evidence="4" key="2">
    <citation type="submission" date="2021-01" db="UniProtKB">
        <authorList>
            <consortium name="EnsemblPlants"/>
        </authorList>
    </citation>
    <scope>IDENTIFICATION</scope>
</reference>
<evidence type="ECO:0000313" key="5">
    <source>
        <dbReference type="Proteomes" id="UP000594261"/>
    </source>
</evidence>
<dbReference type="Proteomes" id="UP000594261">
    <property type="component" value="Chromosome 2"/>
</dbReference>
<dbReference type="InterPro" id="IPR001810">
    <property type="entry name" value="F-box_dom"/>
</dbReference>
<evidence type="ECO:0000313" key="4">
    <source>
        <dbReference type="EnsemblPlants" id="QL02p054384:mrna"/>
    </source>
</evidence>
<evidence type="ECO:0008006" key="6">
    <source>
        <dbReference type="Google" id="ProtNLM"/>
    </source>
</evidence>
<dbReference type="Gramene" id="QL02p054384:mrna">
    <property type="protein sequence ID" value="QL02p054384:mrna"/>
    <property type="gene ID" value="QL02p054384"/>
</dbReference>
<dbReference type="InterPro" id="IPR055411">
    <property type="entry name" value="LRR_FXL15/At3g58940/PEG3-like"/>
</dbReference>
<gene>
    <name evidence="4" type="primary">LOC115975873</name>
</gene>
<organism evidence="4 5">
    <name type="scientific">Quercus lobata</name>
    <name type="common">Valley oak</name>
    <dbReference type="NCBI Taxonomy" id="97700"/>
    <lineage>
        <taxon>Eukaryota</taxon>
        <taxon>Viridiplantae</taxon>
        <taxon>Streptophyta</taxon>
        <taxon>Embryophyta</taxon>
        <taxon>Tracheophyta</taxon>
        <taxon>Spermatophyta</taxon>
        <taxon>Magnoliopsida</taxon>
        <taxon>eudicotyledons</taxon>
        <taxon>Gunneridae</taxon>
        <taxon>Pentapetalae</taxon>
        <taxon>rosids</taxon>
        <taxon>fabids</taxon>
        <taxon>Fagales</taxon>
        <taxon>Fagaceae</taxon>
        <taxon>Quercus</taxon>
    </lineage>
</organism>
<name>A0A7N2KXB5_QUELO</name>